<gene>
    <name evidence="2" type="ORF">CC80DRAFT_544036</name>
</gene>
<evidence type="ECO:0000313" key="3">
    <source>
        <dbReference type="Proteomes" id="UP000800035"/>
    </source>
</evidence>
<reference evidence="2" key="1">
    <citation type="journal article" date="2020" name="Stud. Mycol.">
        <title>101 Dothideomycetes genomes: a test case for predicting lifestyles and emergence of pathogens.</title>
        <authorList>
            <person name="Haridas S."/>
            <person name="Albert R."/>
            <person name="Binder M."/>
            <person name="Bloem J."/>
            <person name="Labutti K."/>
            <person name="Salamov A."/>
            <person name="Andreopoulos B."/>
            <person name="Baker S."/>
            <person name="Barry K."/>
            <person name="Bills G."/>
            <person name="Bluhm B."/>
            <person name="Cannon C."/>
            <person name="Castanera R."/>
            <person name="Culley D."/>
            <person name="Daum C."/>
            <person name="Ezra D."/>
            <person name="Gonzalez J."/>
            <person name="Henrissat B."/>
            <person name="Kuo A."/>
            <person name="Liang C."/>
            <person name="Lipzen A."/>
            <person name="Lutzoni F."/>
            <person name="Magnuson J."/>
            <person name="Mondo S."/>
            <person name="Nolan M."/>
            <person name="Ohm R."/>
            <person name="Pangilinan J."/>
            <person name="Park H.-J."/>
            <person name="Ramirez L."/>
            <person name="Alfaro M."/>
            <person name="Sun H."/>
            <person name="Tritt A."/>
            <person name="Yoshinaga Y."/>
            <person name="Zwiers L.-H."/>
            <person name="Turgeon B."/>
            <person name="Goodwin S."/>
            <person name="Spatafora J."/>
            <person name="Crous P."/>
            <person name="Grigoriev I."/>
        </authorList>
    </citation>
    <scope>NUCLEOTIDE SEQUENCE</scope>
    <source>
        <strain evidence="2">CBS 675.92</strain>
    </source>
</reference>
<sequence length="339" mass="37410">MPGPFALWKTPSFATDVAHLASQTRDAIAPAIAITITITITTASSITRRLEAGRRPSADPRTRPTQIAKQTTRRPVLSAPKQPRLQYRTPQPSFWDAAAGPSTSTAPAISPPTSQRTRNRAAHLYEIQVRAPSRAIQDLWRREEAKRTGRPEPRHHGLEIGLEHLLDPDLLSYRTCPFTIHHSPPGPLSRERASARRLRARAGETRVVTKTKTTTTKRTAPHHRQAAAANELRGSRTLPLCRLNHPQIPLKRANTGLPTTPQSPVGASAVCMRSARIQRSRIADEPAQQPGLEESIFTPIRLKRVPSPHHHASSVVVSVQDARHSRRQLCRTAPSDPAS</sequence>
<dbReference type="AlphaFoldDB" id="A0A6A5U8F6"/>
<proteinExistence type="predicted"/>
<evidence type="ECO:0000313" key="2">
    <source>
        <dbReference type="EMBL" id="KAF1960630.1"/>
    </source>
</evidence>
<protein>
    <submittedName>
        <fullName evidence="2">Uncharacterized protein</fullName>
    </submittedName>
</protein>
<dbReference type="EMBL" id="ML976982">
    <property type="protein sequence ID" value="KAF1960630.1"/>
    <property type="molecule type" value="Genomic_DNA"/>
</dbReference>
<feature type="region of interest" description="Disordered" evidence="1">
    <location>
        <begin position="198"/>
        <end position="222"/>
    </location>
</feature>
<accession>A0A6A5U8F6</accession>
<feature type="compositionally biased region" description="Basic and acidic residues" evidence="1">
    <location>
        <begin position="49"/>
        <end position="62"/>
    </location>
</feature>
<evidence type="ECO:0000256" key="1">
    <source>
        <dbReference type="SAM" id="MobiDB-lite"/>
    </source>
</evidence>
<keyword evidence="3" id="KW-1185">Reference proteome</keyword>
<feature type="compositionally biased region" description="Low complexity" evidence="1">
    <location>
        <begin position="205"/>
        <end position="218"/>
    </location>
</feature>
<dbReference type="Proteomes" id="UP000800035">
    <property type="component" value="Unassembled WGS sequence"/>
</dbReference>
<organism evidence="2 3">
    <name type="scientific">Byssothecium circinans</name>
    <dbReference type="NCBI Taxonomy" id="147558"/>
    <lineage>
        <taxon>Eukaryota</taxon>
        <taxon>Fungi</taxon>
        <taxon>Dikarya</taxon>
        <taxon>Ascomycota</taxon>
        <taxon>Pezizomycotina</taxon>
        <taxon>Dothideomycetes</taxon>
        <taxon>Pleosporomycetidae</taxon>
        <taxon>Pleosporales</taxon>
        <taxon>Massarineae</taxon>
        <taxon>Massarinaceae</taxon>
        <taxon>Byssothecium</taxon>
    </lineage>
</organism>
<name>A0A6A5U8F6_9PLEO</name>
<feature type="compositionally biased region" description="Low complexity" evidence="1">
    <location>
        <begin position="97"/>
        <end position="114"/>
    </location>
</feature>
<feature type="region of interest" description="Disordered" evidence="1">
    <location>
        <begin position="49"/>
        <end position="118"/>
    </location>
</feature>
<feature type="region of interest" description="Disordered" evidence="1">
    <location>
        <begin position="307"/>
        <end position="339"/>
    </location>
</feature>